<feature type="domain" description="Small ribosomal subunit protein mS35 mitochondrial conserved" evidence="2">
    <location>
        <begin position="195"/>
        <end position="314"/>
    </location>
</feature>
<keyword evidence="3" id="KW-0687">Ribonucleoprotein</keyword>
<keyword evidence="4" id="KW-1185">Reference proteome</keyword>
<dbReference type="GO" id="GO:0032543">
    <property type="term" value="P:mitochondrial translation"/>
    <property type="evidence" value="ECO:0007669"/>
    <property type="project" value="InterPro"/>
</dbReference>
<dbReference type="GO" id="GO:0005763">
    <property type="term" value="C:mitochondrial small ribosomal subunit"/>
    <property type="evidence" value="ECO:0007669"/>
    <property type="project" value="TreeGrafter"/>
</dbReference>
<keyword evidence="3" id="KW-0689">Ribosomal protein</keyword>
<dbReference type="InterPro" id="IPR039848">
    <property type="entry name" value="Ribosomal_mS35_mt"/>
</dbReference>
<dbReference type="AlphaFoldDB" id="A0A3N2PM84"/>
<dbReference type="Pfam" id="PF10213">
    <property type="entry name" value="MRP-S28"/>
    <property type="match status" value="1"/>
</dbReference>
<accession>A0A3N2PM84</accession>
<evidence type="ECO:0000259" key="2">
    <source>
        <dbReference type="Pfam" id="PF10213"/>
    </source>
</evidence>
<feature type="compositionally biased region" description="Basic and acidic residues" evidence="1">
    <location>
        <begin position="51"/>
        <end position="65"/>
    </location>
</feature>
<dbReference type="STRING" id="1314773.A0A3N2PM84"/>
<dbReference type="Proteomes" id="UP000272025">
    <property type="component" value="Unassembled WGS sequence"/>
</dbReference>
<protein>
    <submittedName>
        <fullName evidence="3">37S ribosomal protein S24</fullName>
    </submittedName>
</protein>
<sequence length="382" mass="43198">MSAAAGHALRLCFRTCRQVPVAATSASPRVGTPLRHSIVQRRAFTTTQTRWARDGARGEEGDDHAPSPYNHLEDAFEDLSPEQLKTLEEIVREGSAEGEALTLTKFLESEEPELRAGHSSDPEDKVITARAKINRRSFWYDEDDPDTITEDVGDEFDENDITSMAHGKLDEIREYRHYARVAVWEMPLLAKLAKPFEPPTSDQVLRFRYTTYMGESHPAEKKVVVQFSPSDLDLTPVQREKLRKLAGPRLNPQKDIIKMSCESFDHAAQNKRYLSELVDKLVAAAKDPSDTFEDIPLDTRHHKVEKKPKFPKEWRMTPERKKELASVWKQAMLVDAGKAAEAQLTEGDKAKEHEAVTKETVAELLAAQRGPTNARSGRERAF</sequence>
<organism evidence="3 4">
    <name type="scientific">Sodiomyces alkalinus (strain CBS 110278 / VKM F-3762 / F11)</name>
    <name type="common">Alkaliphilic filamentous fungus</name>
    <dbReference type="NCBI Taxonomy" id="1314773"/>
    <lineage>
        <taxon>Eukaryota</taxon>
        <taxon>Fungi</taxon>
        <taxon>Dikarya</taxon>
        <taxon>Ascomycota</taxon>
        <taxon>Pezizomycotina</taxon>
        <taxon>Sordariomycetes</taxon>
        <taxon>Hypocreomycetidae</taxon>
        <taxon>Glomerellales</taxon>
        <taxon>Plectosphaerellaceae</taxon>
        <taxon>Sodiomyces</taxon>
    </lineage>
</organism>
<reference evidence="3 4" key="1">
    <citation type="journal article" date="2018" name="Mol. Ecol.">
        <title>The obligate alkalophilic soda-lake fungus Sodiomyces alkalinus has shifted to a protein diet.</title>
        <authorList>
            <person name="Grum-Grzhimaylo A.A."/>
            <person name="Falkoski D.L."/>
            <person name="van den Heuvel J."/>
            <person name="Valero-Jimenez C.A."/>
            <person name="Min B."/>
            <person name="Choi I.G."/>
            <person name="Lipzen A."/>
            <person name="Daum C.G."/>
            <person name="Aanen D.K."/>
            <person name="Tsang A."/>
            <person name="Henrissat B."/>
            <person name="Bilanenko E.N."/>
            <person name="de Vries R.P."/>
            <person name="van Kan J.A.L."/>
            <person name="Grigoriev I.V."/>
            <person name="Debets A.J.M."/>
        </authorList>
    </citation>
    <scope>NUCLEOTIDE SEQUENCE [LARGE SCALE GENOMIC DNA]</scope>
    <source>
        <strain evidence="3 4">F11</strain>
    </source>
</reference>
<gene>
    <name evidence="3" type="ORF">SODALDRAFT_329007</name>
</gene>
<dbReference type="GeneID" id="39579307"/>
<name>A0A3N2PM84_SODAK</name>
<proteinExistence type="predicted"/>
<evidence type="ECO:0000313" key="4">
    <source>
        <dbReference type="Proteomes" id="UP000272025"/>
    </source>
</evidence>
<feature type="region of interest" description="Disordered" evidence="1">
    <location>
        <begin position="47"/>
        <end position="67"/>
    </location>
</feature>
<dbReference type="EMBL" id="ML119061">
    <property type="protein sequence ID" value="ROT35642.1"/>
    <property type="molecule type" value="Genomic_DNA"/>
</dbReference>
<dbReference type="PANTHER" id="PTHR13490">
    <property type="entry name" value="MITOCHONDRIAL 28S RIBOSOMAL PROTEIN S28"/>
    <property type="match status" value="1"/>
</dbReference>
<evidence type="ECO:0000313" key="3">
    <source>
        <dbReference type="EMBL" id="ROT35642.1"/>
    </source>
</evidence>
<dbReference type="PANTHER" id="PTHR13490:SF0">
    <property type="entry name" value="SMALL RIBOSOMAL SUBUNIT PROTEIN MS35"/>
    <property type="match status" value="1"/>
</dbReference>
<evidence type="ECO:0000256" key="1">
    <source>
        <dbReference type="SAM" id="MobiDB-lite"/>
    </source>
</evidence>
<dbReference type="GO" id="GO:0003735">
    <property type="term" value="F:structural constituent of ribosome"/>
    <property type="evidence" value="ECO:0007669"/>
    <property type="project" value="InterPro"/>
</dbReference>
<dbReference type="InterPro" id="IPR019349">
    <property type="entry name" value="Ribosomal_mS35_mit"/>
</dbReference>
<dbReference type="RefSeq" id="XP_028463448.1">
    <property type="nucleotide sequence ID" value="XM_028610829.1"/>
</dbReference>
<dbReference type="OrthoDB" id="283424at2759"/>